<dbReference type="OrthoDB" id="9805931at2"/>
<dbReference type="InterPro" id="IPR052037">
    <property type="entry name" value="LPS_export_LptA"/>
</dbReference>
<dbReference type="RefSeq" id="WP_085766554.1">
    <property type="nucleotide sequence ID" value="NZ_CP019344.1"/>
</dbReference>
<keyword evidence="5" id="KW-1185">Reference proteome</keyword>
<dbReference type="EMBL" id="CP019344">
    <property type="protein sequence ID" value="ARN77753.1"/>
    <property type="molecule type" value="Genomic_DNA"/>
</dbReference>
<feature type="chain" id="PRO_5012303559" evidence="2">
    <location>
        <begin position="22"/>
        <end position="571"/>
    </location>
</feature>
<accession>A0A1W6MJI4</accession>
<protein>
    <submittedName>
        <fullName evidence="4">OstA-like protein</fullName>
    </submittedName>
</protein>
<proteinExistence type="predicted"/>
<reference evidence="4 5" key="1">
    <citation type="submission" date="2016-11" db="EMBL/GenBank/DDBJ databases">
        <title>Trade-off between light-utilization and light-protection in marine flavobacteria.</title>
        <authorList>
            <person name="Kumagai Y."/>
        </authorList>
    </citation>
    <scope>NUCLEOTIDE SEQUENCE [LARGE SCALE GENOMIC DNA]</scope>
    <source>
        <strain evidence="4 5">JCM 13191</strain>
    </source>
</reference>
<dbReference type="InterPro" id="IPR005653">
    <property type="entry name" value="OstA-like_N"/>
</dbReference>
<evidence type="ECO:0000259" key="3">
    <source>
        <dbReference type="Pfam" id="PF13100"/>
    </source>
</evidence>
<dbReference type="Gene3D" id="2.60.450.10">
    <property type="entry name" value="Lipopolysaccharide (LPS) transport protein A like domain"/>
    <property type="match status" value="1"/>
</dbReference>
<evidence type="ECO:0000256" key="1">
    <source>
        <dbReference type="ARBA" id="ARBA00022729"/>
    </source>
</evidence>
<evidence type="ECO:0000256" key="2">
    <source>
        <dbReference type="SAM" id="SignalP"/>
    </source>
</evidence>
<keyword evidence="1 2" id="KW-0732">Signal</keyword>
<dbReference type="PANTHER" id="PTHR36504">
    <property type="entry name" value="LIPOPOLYSACCHARIDE EXPORT SYSTEM PROTEIN LPTA"/>
    <property type="match status" value="1"/>
</dbReference>
<evidence type="ECO:0000313" key="4">
    <source>
        <dbReference type="EMBL" id="ARN77753.1"/>
    </source>
</evidence>
<dbReference type="GO" id="GO:0017089">
    <property type="term" value="F:glycolipid transfer activity"/>
    <property type="evidence" value="ECO:0007669"/>
    <property type="project" value="TreeGrafter"/>
</dbReference>
<dbReference type="GO" id="GO:0030288">
    <property type="term" value="C:outer membrane-bounded periplasmic space"/>
    <property type="evidence" value="ECO:0007669"/>
    <property type="project" value="TreeGrafter"/>
</dbReference>
<dbReference type="STRING" id="331648.BST97_06940"/>
<dbReference type="PANTHER" id="PTHR36504:SF1">
    <property type="entry name" value="LIPOPOLYSACCHARIDE EXPORT SYSTEM PROTEIN LPTA"/>
    <property type="match status" value="1"/>
</dbReference>
<dbReference type="Proteomes" id="UP000193431">
    <property type="component" value="Chromosome"/>
</dbReference>
<evidence type="ECO:0000313" key="5">
    <source>
        <dbReference type="Proteomes" id="UP000193431"/>
    </source>
</evidence>
<dbReference type="GO" id="GO:0015920">
    <property type="term" value="P:lipopolysaccharide transport"/>
    <property type="evidence" value="ECO:0007669"/>
    <property type="project" value="TreeGrafter"/>
</dbReference>
<name>A0A1W6MJI4_9FLAO</name>
<dbReference type="AlphaFoldDB" id="A0A1W6MJI4"/>
<gene>
    <name evidence="4" type="ORF">BST97_06940</name>
</gene>
<organism evidence="4 5">
    <name type="scientific">Nonlabens spongiae</name>
    <dbReference type="NCBI Taxonomy" id="331648"/>
    <lineage>
        <taxon>Bacteria</taxon>
        <taxon>Pseudomonadati</taxon>
        <taxon>Bacteroidota</taxon>
        <taxon>Flavobacteriia</taxon>
        <taxon>Flavobacteriales</taxon>
        <taxon>Flavobacteriaceae</taxon>
        <taxon>Nonlabens</taxon>
    </lineage>
</organism>
<sequence>MKNISNFLFFAIILVTVVATAQERPADSLIKVKGSSSFIDEINIPDAVVYSKTNNKQVYIEHRGIKMWCDQALFYTKDNFVRAIGNVRMNQGDSLKMQSRFAQYDGNSKLAFANGNVVMTNPDTTLKTDSLFFDRVKQEAYYRSGGTVRDTASTLTSRIGRFFVKESRYQFLDDVVVKNKEYTINSPHLNYYTETGHAFLYGPSTITSSTSKVYCERGFYDTRADTGYFVKNSKIDYNNRTIWGDSLYFDRNRAFASATNNIIVLDTINNSIINGHYAEVFREKDSVFITKRAVAISTENQDSIYIHADTLMVTGPENDRVIRGFHDARLFKSDLSGKSDSIISIQKEGITKMLTRPILWNNNSQITGDSIFIYGNTETEKLDSLLVTENAFMIDQDSSGGFSQVKGKQLVGYFNDNNEMREVHINKNVENLIYTRDEFGKLIGINKGTSGRMIVEFEEKAIVMITTLDNPDDKTYPPDQLEENARKMRGFKWRGDEQLLTRNDLFKGKLAPVLPIIRGIPPPAVEEDFFKSLEDIKLNENSRVKKKDLKTRKKDQIAVPLSQSAVKTSEN</sequence>
<feature type="domain" description="Organic solvent tolerance-like N-terminal" evidence="3">
    <location>
        <begin position="53"/>
        <end position="186"/>
    </location>
</feature>
<feature type="signal peptide" evidence="2">
    <location>
        <begin position="1"/>
        <end position="21"/>
    </location>
</feature>
<dbReference type="GO" id="GO:0009279">
    <property type="term" value="C:cell outer membrane"/>
    <property type="evidence" value="ECO:0007669"/>
    <property type="project" value="TreeGrafter"/>
</dbReference>
<dbReference type="Pfam" id="PF13100">
    <property type="entry name" value="OstA_2"/>
    <property type="match status" value="1"/>
</dbReference>